<dbReference type="PANTHER" id="PTHR11475">
    <property type="entry name" value="OXIDASE/PEROXIDASE"/>
    <property type="match status" value="1"/>
</dbReference>
<dbReference type="InterPro" id="IPR019791">
    <property type="entry name" value="Haem_peroxidase_animal"/>
</dbReference>
<keyword evidence="6 7" id="KW-0408">Iron</keyword>
<dbReference type="InParanoid" id="A0A6P8Y9R4"/>
<gene>
    <name evidence="9" type="primary">LOC117640491</name>
</gene>
<name>A0A6P8Y9R4_THRPL</name>
<keyword evidence="3" id="KW-0560">Oxidoreductase</keyword>
<comment type="subcellular location">
    <subcellularLocation>
        <location evidence="1">Secreted</location>
    </subcellularLocation>
</comment>
<evidence type="ECO:0000256" key="5">
    <source>
        <dbReference type="ARBA" id="ARBA00022729"/>
    </source>
</evidence>
<dbReference type="FunFam" id="1.10.640.10:FF:000003">
    <property type="entry name" value="chorion peroxidase"/>
    <property type="match status" value="1"/>
</dbReference>
<keyword evidence="7" id="KW-0479">Metal-binding</keyword>
<evidence type="ECO:0000256" key="4">
    <source>
        <dbReference type="ARBA" id="ARBA00022617"/>
    </source>
</evidence>
<dbReference type="GO" id="GO:0006979">
    <property type="term" value="P:response to oxidative stress"/>
    <property type="evidence" value="ECO:0007669"/>
    <property type="project" value="InterPro"/>
</dbReference>
<evidence type="ECO:0000256" key="7">
    <source>
        <dbReference type="PIRSR" id="PIRSR619791-2"/>
    </source>
</evidence>
<dbReference type="PANTHER" id="PTHR11475:SF114">
    <property type="entry name" value="PEROXIDASE-LIKE PROTEIN"/>
    <property type="match status" value="1"/>
</dbReference>
<dbReference type="SUPFAM" id="SSF48113">
    <property type="entry name" value="Heme-dependent peroxidases"/>
    <property type="match status" value="1"/>
</dbReference>
<keyword evidence="8" id="KW-1185">Reference proteome</keyword>
<evidence type="ECO:0000313" key="8">
    <source>
        <dbReference type="Proteomes" id="UP000515158"/>
    </source>
</evidence>
<protein>
    <submittedName>
        <fullName evidence="9">Peroxidase-like</fullName>
    </submittedName>
</protein>
<dbReference type="KEGG" id="tpal:117640491"/>
<dbReference type="GO" id="GO:0004601">
    <property type="term" value="F:peroxidase activity"/>
    <property type="evidence" value="ECO:0007669"/>
    <property type="project" value="UniProtKB-KW"/>
</dbReference>
<dbReference type="RefSeq" id="XP_034232901.1">
    <property type="nucleotide sequence ID" value="XM_034377010.1"/>
</dbReference>
<keyword evidence="2" id="KW-0964">Secreted</keyword>
<feature type="binding site" description="axial binding residue" evidence="7">
    <location>
        <position position="357"/>
    </location>
    <ligand>
        <name>heme b</name>
        <dbReference type="ChEBI" id="CHEBI:60344"/>
    </ligand>
    <ligandPart>
        <name>Fe</name>
        <dbReference type="ChEBI" id="CHEBI:18248"/>
    </ligandPart>
</feature>
<reference evidence="9" key="1">
    <citation type="submission" date="2025-08" db="UniProtKB">
        <authorList>
            <consortium name="RefSeq"/>
        </authorList>
    </citation>
    <scope>IDENTIFICATION</scope>
    <source>
        <tissue evidence="9">Total insect</tissue>
    </source>
</reference>
<dbReference type="OrthoDB" id="823504at2759"/>
<dbReference type="GO" id="GO:0005576">
    <property type="term" value="C:extracellular region"/>
    <property type="evidence" value="ECO:0007669"/>
    <property type="project" value="UniProtKB-SubCell"/>
</dbReference>
<dbReference type="CDD" id="cd09823">
    <property type="entry name" value="peroxinectin_like"/>
    <property type="match status" value="1"/>
</dbReference>
<dbReference type="GO" id="GO:0020037">
    <property type="term" value="F:heme binding"/>
    <property type="evidence" value="ECO:0007669"/>
    <property type="project" value="InterPro"/>
</dbReference>
<keyword evidence="3" id="KW-0575">Peroxidase</keyword>
<dbReference type="InterPro" id="IPR010255">
    <property type="entry name" value="Haem_peroxidase_sf"/>
</dbReference>
<sequence>MDPTTTTTTPAPTARPATLSERLYASAGSRSPDPCLFLETQCAEGIVYRPIDGSCNNLKQPWLGRANTPVLRVVAPDYSQGGLPRSSLRGRPLPSAQDVVSRLMPQTDHQSYITHLFVIWSQLVSHDFALRAAPKNKAIGPCCGEGAGERCIPIPVSENDPFYRQFNRTCLPMERTNATTCNSSQPEQLSGSTHWIDASFVYGSSEATAQRLRVFRGGLLRVRPTALGDFPPDVANPKAACGQHPCYDTGDPRTNQTPMLAGLQTLWLREHNRVASTLSALNPHWDDETLYQEARRVVVAEWQLITYRDWLPWLLGQDRVRERGLAPTGPCARSEYRADVDPRTANDVTTAGYRAIHSMVQGTFWLGERGERTGRISQWLQNPGPVLEREDGLLDVLQGMAFQQAQDLDRYMDNELTQQYEPTREPDGRQWGHNLVAVDIQRGRDHGLPGYVEYRKYVGLPDAEDFDDLSDTLHQKDIDVLKELYEDVEDVDYYVGGLLERRKAPLFGPTFQALLEDQFWRWRFADRFFFNFVGFPHSFTKDQIRAIEGASVARLFCDNVEGFRFVPRDPFVKTNYNGNEETPCDSLPRVDLSSWKEDSHDFMHSLISFPKY</sequence>
<evidence type="ECO:0000256" key="6">
    <source>
        <dbReference type="ARBA" id="ARBA00023004"/>
    </source>
</evidence>
<evidence type="ECO:0000256" key="2">
    <source>
        <dbReference type="ARBA" id="ARBA00022525"/>
    </source>
</evidence>
<keyword evidence="5" id="KW-0732">Signal</keyword>
<proteinExistence type="predicted"/>
<dbReference type="Proteomes" id="UP000515158">
    <property type="component" value="Unplaced"/>
</dbReference>
<evidence type="ECO:0000256" key="1">
    <source>
        <dbReference type="ARBA" id="ARBA00004613"/>
    </source>
</evidence>
<dbReference type="GeneID" id="117640491"/>
<dbReference type="Pfam" id="PF03098">
    <property type="entry name" value="An_peroxidase"/>
    <property type="match status" value="1"/>
</dbReference>
<evidence type="ECO:0000313" key="9">
    <source>
        <dbReference type="RefSeq" id="XP_034232901.1"/>
    </source>
</evidence>
<dbReference type="InterPro" id="IPR037120">
    <property type="entry name" value="Haem_peroxidase_sf_animal"/>
</dbReference>
<keyword evidence="4 7" id="KW-0349">Heme</keyword>
<dbReference type="GO" id="GO:0046872">
    <property type="term" value="F:metal ion binding"/>
    <property type="evidence" value="ECO:0007669"/>
    <property type="project" value="UniProtKB-KW"/>
</dbReference>
<evidence type="ECO:0000256" key="3">
    <source>
        <dbReference type="ARBA" id="ARBA00022559"/>
    </source>
</evidence>
<dbReference type="AlphaFoldDB" id="A0A6P8Y9R4"/>
<dbReference type="PRINTS" id="PR00457">
    <property type="entry name" value="ANPEROXIDASE"/>
</dbReference>
<accession>A0A6P8Y9R4</accession>
<dbReference type="Gene3D" id="1.10.640.10">
    <property type="entry name" value="Haem peroxidase domain superfamily, animal type"/>
    <property type="match status" value="1"/>
</dbReference>
<dbReference type="PROSITE" id="PS50292">
    <property type="entry name" value="PEROXIDASE_3"/>
    <property type="match status" value="1"/>
</dbReference>
<organism evidence="9">
    <name type="scientific">Thrips palmi</name>
    <name type="common">Melon thrips</name>
    <dbReference type="NCBI Taxonomy" id="161013"/>
    <lineage>
        <taxon>Eukaryota</taxon>
        <taxon>Metazoa</taxon>
        <taxon>Ecdysozoa</taxon>
        <taxon>Arthropoda</taxon>
        <taxon>Hexapoda</taxon>
        <taxon>Insecta</taxon>
        <taxon>Pterygota</taxon>
        <taxon>Neoptera</taxon>
        <taxon>Paraneoptera</taxon>
        <taxon>Thysanoptera</taxon>
        <taxon>Terebrantia</taxon>
        <taxon>Thripoidea</taxon>
        <taxon>Thripidae</taxon>
        <taxon>Thrips</taxon>
    </lineage>
</organism>
<dbReference type="GO" id="GO:0022412">
    <property type="term" value="P:cellular process involved in reproduction in multicellular organism"/>
    <property type="evidence" value="ECO:0007669"/>
    <property type="project" value="UniProtKB-ARBA"/>
</dbReference>